<dbReference type="KEGG" id="pmm:PMM2074"/>
<gene>
    <name evidence="1" type="ordered locus">PMM2074</name>
</gene>
<dbReference type="Proteomes" id="UP000001026">
    <property type="component" value="Chromosome"/>
</dbReference>
<reference evidence="1 2" key="1">
    <citation type="journal article" date="2003" name="Nature">
        <title>Genome divergence in two Prochlorococcus ecotypes reflects oceanic niche differentiation.</title>
        <authorList>
            <person name="Rocap G."/>
            <person name="Larimer F.W."/>
            <person name="Lamerdin J.E."/>
            <person name="Malfatti S."/>
            <person name="Chain P."/>
            <person name="Ahlgren N.A."/>
            <person name="Arellano A."/>
            <person name="Coleman M."/>
            <person name="Hauser L."/>
            <person name="Hess W.R."/>
            <person name="Johnson Z.I."/>
            <person name="Land M.L."/>
            <person name="Lindell D."/>
            <person name="Post A.F."/>
            <person name="Regala W."/>
            <person name="Shah M."/>
            <person name="Shaw S.L."/>
            <person name="Steglich C."/>
            <person name="Sullivan M.B."/>
            <person name="Ting C.S."/>
            <person name="Tolonen A."/>
            <person name="Webb E.A."/>
            <person name="Zinser E.R."/>
            <person name="Chisholm S.W."/>
        </authorList>
    </citation>
    <scope>NUCLEOTIDE SEQUENCE [LARGE SCALE GENOMIC DNA]</scope>
    <source>
        <strain evidence="2">CCMP1986 / NIES-2087 / MED4</strain>
    </source>
</reference>
<evidence type="ECO:0000313" key="2">
    <source>
        <dbReference type="Proteomes" id="UP000001026"/>
    </source>
</evidence>
<sequence>MNGRLDKVAMTNKLMQLKRELHYKCAIGEKGKWECIGANDYLNRVFDALDEFWQ</sequence>
<name>B9ER46_PROMP</name>
<dbReference type="AlphaFoldDB" id="B9ER46"/>
<protein>
    <submittedName>
        <fullName evidence="1">Uncharacterized protein</fullName>
    </submittedName>
</protein>
<dbReference type="EMBL" id="BX548174">
    <property type="protein sequence ID" value="CAX37130.1"/>
    <property type="molecule type" value="Genomic_DNA"/>
</dbReference>
<organism evidence="1 2">
    <name type="scientific">Prochlorococcus marinus subsp. pastoris (strain CCMP1986 / NIES-2087 / MED4)</name>
    <dbReference type="NCBI Taxonomy" id="59919"/>
    <lineage>
        <taxon>Bacteria</taxon>
        <taxon>Bacillati</taxon>
        <taxon>Cyanobacteriota</taxon>
        <taxon>Cyanophyceae</taxon>
        <taxon>Synechococcales</taxon>
        <taxon>Prochlorococcaceae</taxon>
        <taxon>Prochlorococcus</taxon>
    </lineage>
</organism>
<accession>B9ER46</accession>
<evidence type="ECO:0000313" key="1">
    <source>
        <dbReference type="EMBL" id="CAX37130.1"/>
    </source>
</evidence>
<dbReference type="eggNOG" id="ENOG5031TN6">
    <property type="taxonomic scope" value="Bacteria"/>
</dbReference>
<proteinExistence type="predicted"/>
<dbReference type="STRING" id="59919.PMM2074"/>
<dbReference type="HOGENOM" id="CLU_3046865_0_0_3"/>